<dbReference type="CDD" id="cd16914">
    <property type="entry name" value="EcfT"/>
    <property type="match status" value="1"/>
</dbReference>
<comment type="subcellular location">
    <subcellularLocation>
        <location evidence="1">Membrane</location>
        <topology evidence="1">Multi-pass membrane protein</topology>
    </subcellularLocation>
</comment>
<dbReference type="STRING" id="1261.HMPREF3195_00583"/>
<feature type="transmembrane region" description="Helical" evidence="5">
    <location>
        <begin position="210"/>
        <end position="227"/>
    </location>
</feature>
<dbReference type="EMBL" id="LSQZ01000018">
    <property type="protein sequence ID" value="KXI13780.1"/>
    <property type="molecule type" value="Genomic_DNA"/>
</dbReference>
<dbReference type="eggNOG" id="COG0619">
    <property type="taxonomic scope" value="Bacteria"/>
</dbReference>
<evidence type="ECO:0000313" key="9">
    <source>
        <dbReference type="Proteomes" id="UP000255101"/>
    </source>
</evidence>
<evidence type="ECO:0000256" key="1">
    <source>
        <dbReference type="ARBA" id="ARBA00004141"/>
    </source>
</evidence>
<gene>
    <name evidence="6" type="ORF">HMPREF3195_00583</name>
    <name evidence="7" type="ORF">NCTC11460_01357</name>
</gene>
<name>A0A135YWM5_9FIRM</name>
<organism evidence="6 8">
    <name type="scientific">Peptostreptococcus anaerobius</name>
    <dbReference type="NCBI Taxonomy" id="1261"/>
    <lineage>
        <taxon>Bacteria</taxon>
        <taxon>Bacillati</taxon>
        <taxon>Bacillota</taxon>
        <taxon>Clostridia</taxon>
        <taxon>Peptostreptococcales</taxon>
        <taxon>Peptostreptococcaceae</taxon>
        <taxon>Peptostreptococcus</taxon>
    </lineage>
</organism>
<dbReference type="RefSeq" id="WP_002843701.1">
    <property type="nucleotide sequence ID" value="NZ_CAMPYD010000002.1"/>
</dbReference>
<dbReference type="GO" id="GO:0005886">
    <property type="term" value="C:plasma membrane"/>
    <property type="evidence" value="ECO:0007669"/>
    <property type="project" value="UniProtKB-ARBA"/>
</dbReference>
<keyword evidence="3 5" id="KW-1133">Transmembrane helix</keyword>
<dbReference type="PATRIC" id="fig|1261.3.peg.1156"/>
<dbReference type="Proteomes" id="UP000255101">
    <property type="component" value="Unassembled WGS sequence"/>
</dbReference>
<proteinExistence type="predicted"/>
<protein>
    <submittedName>
        <fullName evidence="7">ABC-type cobalt transport system, permease component CbiQ and related transporters</fullName>
    </submittedName>
    <submittedName>
        <fullName evidence="6">Cobalt transport protein</fullName>
    </submittedName>
</protein>
<keyword evidence="4 5" id="KW-0472">Membrane</keyword>
<feature type="transmembrane region" description="Helical" evidence="5">
    <location>
        <begin position="80"/>
        <end position="99"/>
    </location>
</feature>
<evidence type="ECO:0000256" key="2">
    <source>
        <dbReference type="ARBA" id="ARBA00022692"/>
    </source>
</evidence>
<evidence type="ECO:0000256" key="4">
    <source>
        <dbReference type="ARBA" id="ARBA00023136"/>
    </source>
</evidence>
<dbReference type="Proteomes" id="UP000070326">
    <property type="component" value="Unassembled WGS sequence"/>
</dbReference>
<dbReference type="GeneID" id="79842649"/>
<dbReference type="Pfam" id="PF02361">
    <property type="entry name" value="CbiQ"/>
    <property type="match status" value="1"/>
</dbReference>
<evidence type="ECO:0000313" key="7">
    <source>
        <dbReference type="EMBL" id="SUB61424.1"/>
    </source>
</evidence>
<evidence type="ECO:0000256" key="3">
    <source>
        <dbReference type="ARBA" id="ARBA00022989"/>
    </source>
</evidence>
<sequence>MSIGVRSNVNPNPITKLFVVVVLGFTVLHSINIYFEWSIIVLISLMYLINGYKKQAINNILVYLVMFIVPYIGLISEFNAFIKMFFSLFLVFRMFYVPFSAGKFMICTSDVGCVISSMDRLKIPKEFSIPISVMFRFFPSFKEERKNIRMAMKIKGIHTRNPIKYLEYIAVPLLIVSSNIVDDISKAAETKCIESPLKKTRYTKVCMRKVDLVYSVLMVLMLLGGWLC</sequence>
<reference evidence="7 9" key="2">
    <citation type="submission" date="2018-06" db="EMBL/GenBank/DDBJ databases">
        <authorList>
            <consortium name="Pathogen Informatics"/>
            <person name="Doyle S."/>
        </authorList>
    </citation>
    <scope>NUCLEOTIDE SEQUENCE [LARGE SCALE GENOMIC DNA]</scope>
    <source>
        <strain evidence="7 9">NCTC11460</strain>
    </source>
</reference>
<evidence type="ECO:0000313" key="8">
    <source>
        <dbReference type="Proteomes" id="UP000070326"/>
    </source>
</evidence>
<evidence type="ECO:0000256" key="5">
    <source>
        <dbReference type="SAM" id="Phobius"/>
    </source>
</evidence>
<evidence type="ECO:0000313" key="6">
    <source>
        <dbReference type="EMBL" id="KXI13780.1"/>
    </source>
</evidence>
<accession>A0A135YWM5</accession>
<reference evidence="6 8" key="1">
    <citation type="submission" date="2016-02" db="EMBL/GenBank/DDBJ databases">
        <authorList>
            <person name="Wen L."/>
            <person name="He K."/>
            <person name="Yang H."/>
        </authorList>
    </citation>
    <scope>NUCLEOTIDE SEQUENCE [LARGE SCALE GENOMIC DNA]</scope>
    <source>
        <strain evidence="6 8">MJR8628A</strain>
    </source>
</reference>
<dbReference type="AlphaFoldDB" id="A0A135YWM5"/>
<feature type="transmembrane region" description="Helical" evidence="5">
    <location>
        <begin position="17"/>
        <end position="49"/>
    </location>
</feature>
<feature type="transmembrane region" description="Helical" evidence="5">
    <location>
        <begin position="56"/>
        <end position="74"/>
    </location>
</feature>
<dbReference type="EMBL" id="UGTB01000004">
    <property type="protein sequence ID" value="SUB61424.1"/>
    <property type="molecule type" value="Genomic_DNA"/>
</dbReference>
<keyword evidence="2 5" id="KW-0812">Transmembrane</keyword>
<dbReference type="InterPro" id="IPR003339">
    <property type="entry name" value="ABC/ECF_trnsptr_transmembrane"/>
</dbReference>